<sequence>MEALWKYRFEICIACSGALLFINILLPDFLSDGINLCMLFLFLMSIILLKLSTINEHLKTKIHQGGNL</sequence>
<proteinExistence type="predicted"/>
<keyword evidence="1" id="KW-0812">Transmembrane</keyword>
<evidence type="ECO:0000313" key="2">
    <source>
        <dbReference type="EMBL" id="QNM12478.1"/>
    </source>
</evidence>
<evidence type="ECO:0000256" key="1">
    <source>
        <dbReference type="SAM" id="Phobius"/>
    </source>
</evidence>
<feature type="transmembrane region" description="Helical" evidence="1">
    <location>
        <begin position="7"/>
        <end position="27"/>
    </location>
</feature>
<gene>
    <name evidence="2" type="ORF">H9Q80_00545</name>
</gene>
<protein>
    <submittedName>
        <fullName evidence="2">Uncharacterized protein</fullName>
    </submittedName>
</protein>
<dbReference type="EMBL" id="CP060636">
    <property type="protein sequence ID" value="QNM12478.1"/>
    <property type="molecule type" value="Genomic_DNA"/>
</dbReference>
<reference evidence="2 3" key="1">
    <citation type="submission" date="2020-08" db="EMBL/GenBank/DDBJ databases">
        <authorList>
            <person name="Liu C."/>
            <person name="Sun Q."/>
        </authorList>
    </citation>
    <scope>NUCLEOTIDE SEQUENCE [LARGE SCALE GENOMIC DNA]</scope>
    <source>
        <strain evidence="2 3">NSJ-61</strain>
    </source>
</reference>
<name>A0A7G9GNU6_9FIRM</name>
<keyword evidence="1" id="KW-0472">Membrane</keyword>
<dbReference type="KEGG" id="ehn:H9Q80_00545"/>
<dbReference type="AlphaFoldDB" id="A0A7G9GNU6"/>
<feature type="transmembrane region" description="Helical" evidence="1">
    <location>
        <begin position="33"/>
        <end position="51"/>
    </location>
</feature>
<dbReference type="RefSeq" id="WP_117452976.1">
    <property type="nucleotide sequence ID" value="NZ_CP060636.1"/>
</dbReference>
<keyword evidence="1" id="KW-1133">Transmembrane helix</keyword>
<accession>A0A7G9GNU6</accession>
<evidence type="ECO:0000313" key="3">
    <source>
        <dbReference type="Proteomes" id="UP000515856"/>
    </source>
</evidence>
<keyword evidence="3" id="KW-1185">Reference proteome</keyword>
<organism evidence="2 3">
    <name type="scientific">[Eubacterium] hominis</name>
    <dbReference type="NCBI Taxonomy" id="2764325"/>
    <lineage>
        <taxon>Bacteria</taxon>
        <taxon>Bacillati</taxon>
        <taxon>Bacillota</taxon>
        <taxon>Erysipelotrichia</taxon>
        <taxon>Erysipelotrichales</taxon>
        <taxon>Erysipelotrichaceae</taxon>
        <taxon>Amedibacillus</taxon>
    </lineage>
</organism>
<dbReference type="Proteomes" id="UP000515856">
    <property type="component" value="Chromosome"/>
</dbReference>